<accession>A0ABS3SCK5</accession>
<keyword evidence="3" id="KW-1185">Reference proteome</keyword>
<gene>
    <name evidence="2" type="ORF">J4035_01945</name>
</gene>
<comment type="caution">
    <text evidence="2">The sequence shown here is derived from an EMBL/GenBank/DDBJ whole genome shotgun (WGS) entry which is preliminary data.</text>
</comment>
<evidence type="ECO:0000256" key="1">
    <source>
        <dbReference type="SAM" id="Phobius"/>
    </source>
</evidence>
<evidence type="ECO:0008006" key="4">
    <source>
        <dbReference type="Google" id="ProtNLM"/>
    </source>
</evidence>
<organism evidence="2 3">
    <name type="scientific">Cellulomonas fengjieae</name>
    <dbReference type="NCBI Taxonomy" id="2819978"/>
    <lineage>
        <taxon>Bacteria</taxon>
        <taxon>Bacillati</taxon>
        <taxon>Actinomycetota</taxon>
        <taxon>Actinomycetes</taxon>
        <taxon>Micrococcales</taxon>
        <taxon>Cellulomonadaceae</taxon>
        <taxon>Cellulomonas</taxon>
    </lineage>
</organism>
<feature type="transmembrane region" description="Helical" evidence="1">
    <location>
        <begin position="28"/>
        <end position="47"/>
    </location>
</feature>
<proteinExistence type="predicted"/>
<dbReference type="RefSeq" id="WP_208288313.1">
    <property type="nucleotide sequence ID" value="NZ_CP074404.1"/>
</dbReference>
<keyword evidence="1" id="KW-0472">Membrane</keyword>
<keyword evidence="1" id="KW-0812">Transmembrane</keyword>
<evidence type="ECO:0000313" key="3">
    <source>
        <dbReference type="Proteomes" id="UP000678317"/>
    </source>
</evidence>
<dbReference type="Proteomes" id="UP000678317">
    <property type="component" value="Unassembled WGS sequence"/>
</dbReference>
<keyword evidence="1" id="KW-1133">Transmembrane helix</keyword>
<protein>
    <recommendedName>
        <fullName evidence="4">Energy transducer TonB</fullName>
    </recommendedName>
</protein>
<evidence type="ECO:0000313" key="2">
    <source>
        <dbReference type="EMBL" id="MBO3083387.1"/>
    </source>
</evidence>
<reference evidence="2 3" key="1">
    <citation type="submission" date="2021-03" db="EMBL/GenBank/DDBJ databases">
        <title>novel species in genus Cellulomonas.</title>
        <authorList>
            <person name="Zhang G."/>
        </authorList>
    </citation>
    <scope>NUCLEOTIDE SEQUENCE [LARGE SCALE GENOMIC DNA]</scope>
    <source>
        <strain evidence="3">zg-ZUI188</strain>
    </source>
</reference>
<dbReference type="EMBL" id="JAGFBM010000001">
    <property type="protein sequence ID" value="MBO3083387.1"/>
    <property type="molecule type" value="Genomic_DNA"/>
</dbReference>
<sequence length="84" mass="8358">MSSSSTEPGAEVVAQAPRGFLSVDRGGLVRLAVALAFGVAALLSPSIGSTSAHFTDNPQVAITFVVTPTPTPTVTPAPAPSQPS</sequence>
<name>A0ABS3SCK5_9CELL</name>